<comment type="caution">
    <text evidence="2">The sequence shown here is derived from an EMBL/GenBank/DDBJ whole genome shotgun (WGS) entry which is preliminary data.</text>
</comment>
<dbReference type="OrthoDB" id="6920823at2759"/>
<evidence type="ECO:0000313" key="2">
    <source>
        <dbReference type="EMBL" id="KAG5602253.1"/>
    </source>
</evidence>
<evidence type="ECO:0000256" key="1">
    <source>
        <dbReference type="SAM" id="MobiDB-lite"/>
    </source>
</evidence>
<keyword evidence="3" id="KW-1185">Reference proteome</keyword>
<proteinExistence type="predicted"/>
<dbReference type="PANTHER" id="PTHR46238">
    <property type="entry name" value="REVERSE TRANSCRIPTASE DOMAIN-CONTAINING PROTEIN"/>
    <property type="match status" value="1"/>
</dbReference>
<dbReference type="PANTHER" id="PTHR46238:SF8">
    <property type="entry name" value="ENDONUCLEASE_EXONUCLEASE_PHOSPHATASE DOMAIN-CONTAINING PROTEIN"/>
    <property type="match status" value="1"/>
</dbReference>
<dbReference type="AlphaFoldDB" id="A0A9J5YQR6"/>
<sequence length="70" mass="7891">MELTIGKRFGDNQKSKGSEGIRLSRTKTKYLECKFSDVTHEADVELRIDTQIIPKRGSFKYLGSIIQGNG</sequence>
<feature type="compositionally biased region" description="Basic and acidic residues" evidence="1">
    <location>
        <begin position="8"/>
        <end position="19"/>
    </location>
</feature>
<protein>
    <submittedName>
        <fullName evidence="2">Uncharacterized protein</fullName>
    </submittedName>
</protein>
<reference evidence="2 3" key="1">
    <citation type="submission" date="2020-09" db="EMBL/GenBank/DDBJ databases">
        <title>De no assembly of potato wild relative species, Solanum commersonii.</title>
        <authorList>
            <person name="Cho K."/>
        </authorList>
    </citation>
    <scope>NUCLEOTIDE SEQUENCE [LARGE SCALE GENOMIC DNA]</scope>
    <source>
        <strain evidence="2">LZ3.2</strain>
        <tissue evidence="2">Leaf</tissue>
    </source>
</reference>
<feature type="region of interest" description="Disordered" evidence="1">
    <location>
        <begin position="1"/>
        <end position="21"/>
    </location>
</feature>
<dbReference type="EMBL" id="JACXVP010000006">
    <property type="protein sequence ID" value="KAG5602253.1"/>
    <property type="molecule type" value="Genomic_DNA"/>
</dbReference>
<gene>
    <name evidence="2" type="ORF">H5410_033623</name>
</gene>
<dbReference type="Proteomes" id="UP000824120">
    <property type="component" value="Chromosome 6"/>
</dbReference>
<evidence type="ECO:0000313" key="3">
    <source>
        <dbReference type="Proteomes" id="UP000824120"/>
    </source>
</evidence>
<name>A0A9J5YQR6_SOLCO</name>
<accession>A0A9J5YQR6</accession>
<organism evidence="2 3">
    <name type="scientific">Solanum commersonii</name>
    <name type="common">Commerson's wild potato</name>
    <name type="synonym">Commerson's nightshade</name>
    <dbReference type="NCBI Taxonomy" id="4109"/>
    <lineage>
        <taxon>Eukaryota</taxon>
        <taxon>Viridiplantae</taxon>
        <taxon>Streptophyta</taxon>
        <taxon>Embryophyta</taxon>
        <taxon>Tracheophyta</taxon>
        <taxon>Spermatophyta</taxon>
        <taxon>Magnoliopsida</taxon>
        <taxon>eudicotyledons</taxon>
        <taxon>Gunneridae</taxon>
        <taxon>Pentapetalae</taxon>
        <taxon>asterids</taxon>
        <taxon>lamiids</taxon>
        <taxon>Solanales</taxon>
        <taxon>Solanaceae</taxon>
        <taxon>Solanoideae</taxon>
        <taxon>Solaneae</taxon>
        <taxon>Solanum</taxon>
    </lineage>
</organism>